<accession>A0A094Q621</accession>
<name>A0A094Q621_9ZZZZ</name>
<organism evidence="1">
    <name type="scientific">freshwater metagenome</name>
    <dbReference type="NCBI Taxonomy" id="449393"/>
    <lineage>
        <taxon>unclassified sequences</taxon>
        <taxon>metagenomes</taxon>
        <taxon>ecological metagenomes</taxon>
    </lineage>
</organism>
<gene>
    <name evidence="1" type="ORF">GM50_4740</name>
</gene>
<dbReference type="EMBL" id="JNSK01000010">
    <property type="protein sequence ID" value="KGA19615.1"/>
    <property type="molecule type" value="Genomic_DNA"/>
</dbReference>
<dbReference type="AlphaFoldDB" id="A0A094Q621"/>
<protein>
    <submittedName>
        <fullName evidence="1">Uncharacterized protein</fullName>
    </submittedName>
</protein>
<evidence type="ECO:0000313" key="1">
    <source>
        <dbReference type="EMBL" id="KGA19615.1"/>
    </source>
</evidence>
<proteinExistence type="predicted"/>
<sequence>MAKAREAKMNNSKYELECFEVLTSFVILVDADVAAIEIELQFEDMPQLTLANINSHLSTCVPCSMELIHERAMRDLTRDALRRTCNEEAPSELHDALNAMFNQANFAGFKNEVVTQFSMHEVTIEIDEFGNIEHREIRVEGRTEYRSDEDR</sequence>
<reference evidence="1" key="1">
    <citation type="submission" date="2014-05" db="EMBL/GenBank/DDBJ databases">
        <title>Key roles for freshwater Actinobacteria revealed by deep metagenomic sequencing.</title>
        <authorList>
            <person name="Ghai R."/>
            <person name="Mizuno C.M."/>
            <person name="Picazo A."/>
            <person name="Camacho A."/>
            <person name="Rodriguez-Valera F."/>
        </authorList>
    </citation>
    <scope>NUCLEOTIDE SEQUENCE</scope>
</reference>
<comment type="caution">
    <text evidence="1">The sequence shown here is derived from an EMBL/GenBank/DDBJ whole genome shotgun (WGS) entry which is preliminary data.</text>
</comment>